<dbReference type="RefSeq" id="WP_108112964.1">
    <property type="nucleotide sequence ID" value="NZ_QBKT01000001.1"/>
</dbReference>
<evidence type="ECO:0008006" key="4">
    <source>
        <dbReference type="Google" id="ProtNLM"/>
    </source>
</evidence>
<comment type="caution">
    <text evidence="2">The sequence shown here is derived from an EMBL/GenBank/DDBJ whole genome shotgun (WGS) entry which is preliminary data.</text>
</comment>
<dbReference type="Proteomes" id="UP000244090">
    <property type="component" value="Unassembled WGS sequence"/>
</dbReference>
<dbReference type="PROSITE" id="PS51257">
    <property type="entry name" value="PROKAR_LIPOPROTEIN"/>
    <property type="match status" value="1"/>
</dbReference>
<keyword evidence="3" id="KW-1185">Reference proteome</keyword>
<feature type="signal peptide" evidence="1">
    <location>
        <begin position="1"/>
        <end position="22"/>
    </location>
</feature>
<keyword evidence="1" id="KW-0732">Signal</keyword>
<sequence>MKTTFKKQRGILLVLMSLFLLTACQNENETVTAEDEVAINDELAQRSAEIDLISDDIGLIVDDASQEFESAPSFLPSCVTISTEVSGGFSQLTLDFGDGCQLPNGNIVSGIIMMSQDVNAELASRVIQVTFNNFTRNGVLVDGTRSVTRVLSNENGNPQSTAAIDMQITWPNGATYTRQATRAREWIEGVNTGTWTDNVFSITGNGTTTGPLGNTHSATITTPLRREAVCAFIVSGVVELSRNENTGILAYGDGDCDGEATWTGPNGNTVTIFLD</sequence>
<dbReference type="AlphaFoldDB" id="A0A2T6C5K9"/>
<evidence type="ECO:0000313" key="2">
    <source>
        <dbReference type="EMBL" id="PTX63575.1"/>
    </source>
</evidence>
<gene>
    <name evidence="2" type="ORF">C8N46_101176</name>
</gene>
<feature type="chain" id="PRO_5015568287" description="PKD domain-containing protein" evidence="1">
    <location>
        <begin position="23"/>
        <end position="275"/>
    </location>
</feature>
<dbReference type="OrthoDB" id="1114031at2"/>
<accession>A0A2T6C5K9</accession>
<evidence type="ECO:0000313" key="3">
    <source>
        <dbReference type="Proteomes" id="UP000244090"/>
    </source>
</evidence>
<evidence type="ECO:0000256" key="1">
    <source>
        <dbReference type="SAM" id="SignalP"/>
    </source>
</evidence>
<organism evidence="2 3">
    <name type="scientific">Kordia periserrulae</name>
    <dbReference type="NCBI Taxonomy" id="701523"/>
    <lineage>
        <taxon>Bacteria</taxon>
        <taxon>Pseudomonadati</taxon>
        <taxon>Bacteroidota</taxon>
        <taxon>Flavobacteriia</taxon>
        <taxon>Flavobacteriales</taxon>
        <taxon>Flavobacteriaceae</taxon>
        <taxon>Kordia</taxon>
    </lineage>
</organism>
<protein>
    <recommendedName>
        <fullName evidence="4">PKD domain-containing protein</fullName>
    </recommendedName>
</protein>
<reference evidence="2 3" key="1">
    <citation type="submission" date="2018-04" db="EMBL/GenBank/DDBJ databases">
        <title>Genomic Encyclopedia of Archaeal and Bacterial Type Strains, Phase II (KMG-II): from individual species to whole genera.</title>
        <authorList>
            <person name="Goeker M."/>
        </authorList>
    </citation>
    <scope>NUCLEOTIDE SEQUENCE [LARGE SCALE GENOMIC DNA]</scope>
    <source>
        <strain evidence="2 3">DSM 25731</strain>
    </source>
</reference>
<name>A0A2T6C5K9_9FLAO</name>
<proteinExistence type="predicted"/>
<dbReference type="EMBL" id="QBKT01000001">
    <property type="protein sequence ID" value="PTX63575.1"/>
    <property type="molecule type" value="Genomic_DNA"/>
</dbReference>